<evidence type="ECO:0000313" key="3">
    <source>
        <dbReference type="Proteomes" id="UP001151760"/>
    </source>
</evidence>
<name>A0ABQ4YXU0_9ASTR</name>
<keyword evidence="3" id="KW-1185">Reference proteome</keyword>
<dbReference type="EMBL" id="BQNB010010761">
    <property type="protein sequence ID" value="GJS81618.1"/>
    <property type="molecule type" value="Genomic_DNA"/>
</dbReference>
<sequence>MRDENPILTLRDYSKPSHESYKNTIELPVGNNVAKEQCKEKDEMGTAEEVKELFEDEESEKETKEEVEEVVGDETEEEEDDDTK</sequence>
<reference evidence="2" key="1">
    <citation type="journal article" date="2022" name="Int. J. Mol. Sci.">
        <title>Draft Genome of Tanacetum Coccineum: Genomic Comparison of Closely Related Tanacetum-Family Plants.</title>
        <authorList>
            <person name="Yamashiro T."/>
            <person name="Shiraishi A."/>
            <person name="Nakayama K."/>
            <person name="Satake H."/>
        </authorList>
    </citation>
    <scope>NUCLEOTIDE SEQUENCE</scope>
</reference>
<reference evidence="2" key="2">
    <citation type="submission" date="2022-01" db="EMBL/GenBank/DDBJ databases">
        <authorList>
            <person name="Yamashiro T."/>
            <person name="Shiraishi A."/>
            <person name="Satake H."/>
            <person name="Nakayama K."/>
        </authorList>
    </citation>
    <scope>NUCLEOTIDE SEQUENCE</scope>
</reference>
<feature type="compositionally biased region" description="Acidic residues" evidence="1">
    <location>
        <begin position="54"/>
        <end position="84"/>
    </location>
</feature>
<comment type="caution">
    <text evidence="2">The sequence shown here is derived from an EMBL/GenBank/DDBJ whole genome shotgun (WGS) entry which is preliminary data.</text>
</comment>
<protein>
    <submittedName>
        <fullName evidence="2">Uncharacterized protein</fullName>
    </submittedName>
</protein>
<proteinExistence type="predicted"/>
<feature type="compositionally biased region" description="Basic and acidic residues" evidence="1">
    <location>
        <begin position="40"/>
        <end position="53"/>
    </location>
</feature>
<dbReference type="Proteomes" id="UP001151760">
    <property type="component" value="Unassembled WGS sequence"/>
</dbReference>
<accession>A0ABQ4YXU0</accession>
<feature type="region of interest" description="Disordered" evidence="1">
    <location>
        <begin position="40"/>
        <end position="84"/>
    </location>
</feature>
<evidence type="ECO:0000256" key="1">
    <source>
        <dbReference type="SAM" id="MobiDB-lite"/>
    </source>
</evidence>
<organism evidence="2 3">
    <name type="scientific">Tanacetum coccineum</name>
    <dbReference type="NCBI Taxonomy" id="301880"/>
    <lineage>
        <taxon>Eukaryota</taxon>
        <taxon>Viridiplantae</taxon>
        <taxon>Streptophyta</taxon>
        <taxon>Embryophyta</taxon>
        <taxon>Tracheophyta</taxon>
        <taxon>Spermatophyta</taxon>
        <taxon>Magnoliopsida</taxon>
        <taxon>eudicotyledons</taxon>
        <taxon>Gunneridae</taxon>
        <taxon>Pentapetalae</taxon>
        <taxon>asterids</taxon>
        <taxon>campanulids</taxon>
        <taxon>Asterales</taxon>
        <taxon>Asteraceae</taxon>
        <taxon>Asteroideae</taxon>
        <taxon>Anthemideae</taxon>
        <taxon>Anthemidinae</taxon>
        <taxon>Tanacetum</taxon>
    </lineage>
</organism>
<gene>
    <name evidence="2" type="ORF">Tco_0748159</name>
</gene>
<evidence type="ECO:0000313" key="2">
    <source>
        <dbReference type="EMBL" id="GJS81618.1"/>
    </source>
</evidence>